<name>A0ABR7Q6K4_9FLAO</name>
<dbReference type="EMBL" id="JACGWS010000003">
    <property type="protein sequence ID" value="MBC8754195.1"/>
    <property type="molecule type" value="Genomic_DNA"/>
</dbReference>
<reference evidence="1 2" key="1">
    <citation type="submission" date="2020-07" db="EMBL/GenBank/DDBJ databases">
        <title>Description of Kordia aestuariivivens sp. nov., isolated from a tidal flat.</title>
        <authorList>
            <person name="Park S."/>
            <person name="Yoon J.-H."/>
        </authorList>
    </citation>
    <scope>NUCLEOTIDE SEQUENCE [LARGE SCALE GENOMIC DNA]</scope>
    <source>
        <strain evidence="1 2">YSTF-M3</strain>
    </source>
</reference>
<comment type="caution">
    <text evidence="1">The sequence shown here is derived from an EMBL/GenBank/DDBJ whole genome shotgun (WGS) entry which is preliminary data.</text>
</comment>
<dbReference type="Proteomes" id="UP000619238">
    <property type="component" value="Unassembled WGS sequence"/>
</dbReference>
<keyword evidence="2" id="KW-1185">Reference proteome</keyword>
<evidence type="ECO:0000313" key="2">
    <source>
        <dbReference type="Proteomes" id="UP000619238"/>
    </source>
</evidence>
<protein>
    <recommendedName>
        <fullName evidence="3">Type II toxin-antitoxin system RelE/ParE family toxin</fullName>
    </recommendedName>
</protein>
<organism evidence="1 2">
    <name type="scientific">Kordia aestuariivivens</name>
    <dbReference type="NCBI Taxonomy" id="2759037"/>
    <lineage>
        <taxon>Bacteria</taxon>
        <taxon>Pseudomonadati</taxon>
        <taxon>Bacteroidota</taxon>
        <taxon>Flavobacteriia</taxon>
        <taxon>Flavobacteriales</taxon>
        <taxon>Flavobacteriaceae</taxon>
        <taxon>Kordia</taxon>
    </lineage>
</organism>
<dbReference type="RefSeq" id="WP_187561243.1">
    <property type="nucleotide sequence ID" value="NZ_JACGWS010000003.1"/>
</dbReference>
<accession>A0ABR7Q6K4</accession>
<proteinExistence type="predicted"/>
<sequence>MSKIIVSWTPYAKFSYFDELDFIESKWTSKEVNAFIALVNGFIENLSCGIIQGKKYSPKNIHSLVISKQTTVFYRMHPDQDLITLLLFWNNQKDSNMLKKTLQRI</sequence>
<gene>
    <name evidence="1" type="ORF">H2O64_05895</name>
</gene>
<evidence type="ECO:0000313" key="1">
    <source>
        <dbReference type="EMBL" id="MBC8754195.1"/>
    </source>
</evidence>
<evidence type="ECO:0008006" key="3">
    <source>
        <dbReference type="Google" id="ProtNLM"/>
    </source>
</evidence>